<proteinExistence type="predicted"/>
<organism evidence="1 2">
    <name type="scientific">Sphingobacterium mizutaii</name>
    <dbReference type="NCBI Taxonomy" id="1010"/>
    <lineage>
        <taxon>Bacteria</taxon>
        <taxon>Pseudomonadati</taxon>
        <taxon>Bacteroidota</taxon>
        <taxon>Sphingobacteriia</taxon>
        <taxon>Sphingobacteriales</taxon>
        <taxon>Sphingobacteriaceae</taxon>
        <taxon>Sphingobacterium</taxon>
    </lineage>
</organism>
<sequence length="77" mass="8881">MNEHLSLADLTMKEKVLDYLNGQLDIKLEAIKYHESADLMSPEDSSQGSVSVRQFTRLQLENEITELRRHIAIIKLL</sequence>
<protein>
    <submittedName>
        <fullName evidence="1">Uncharacterized protein</fullName>
    </submittedName>
</protein>
<dbReference type="EMBL" id="LT906468">
    <property type="protein sequence ID" value="SNV52147.1"/>
    <property type="molecule type" value="Genomic_DNA"/>
</dbReference>
<evidence type="ECO:0000313" key="1">
    <source>
        <dbReference type="EMBL" id="SNV52147.1"/>
    </source>
</evidence>
<accession>A0AAJ4XCU6</accession>
<gene>
    <name evidence="1" type="ORF">SAMEA4412673_02625</name>
</gene>
<dbReference type="AlphaFoldDB" id="A0AAJ4XCU6"/>
<reference evidence="1 2" key="1">
    <citation type="submission" date="2017-06" db="EMBL/GenBank/DDBJ databases">
        <authorList>
            <consortium name="Pathogen Informatics"/>
        </authorList>
    </citation>
    <scope>NUCLEOTIDE SEQUENCE [LARGE SCALE GENOMIC DNA]</scope>
    <source>
        <strain evidence="1 2">NCTC12149</strain>
    </source>
</reference>
<evidence type="ECO:0000313" key="2">
    <source>
        <dbReference type="Proteomes" id="UP000215355"/>
    </source>
</evidence>
<dbReference type="KEGG" id="smiz:4412673_02625"/>
<dbReference type="RefSeq" id="WP_093097530.1">
    <property type="nucleotide sequence ID" value="NZ_FNGK01000001.1"/>
</dbReference>
<name>A0AAJ4XCU6_9SPHI</name>
<dbReference type="Proteomes" id="UP000215355">
    <property type="component" value="Chromosome 1"/>
</dbReference>